<dbReference type="InterPro" id="IPR008984">
    <property type="entry name" value="SMAD_FHA_dom_sf"/>
</dbReference>
<dbReference type="PROSITE" id="PS50006">
    <property type="entry name" value="FHA_DOMAIN"/>
    <property type="match status" value="1"/>
</dbReference>
<feature type="non-terminal residue" evidence="2">
    <location>
        <position position="109"/>
    </location>
</feature>
<keyword evidence="3" id="KW-1185">Reference proteome</keyword>
<dbReference type="InterPro" id="IPR000253">
    <property type="entry name" value="FHA_dom"/>
</dbReference>
<dbReference type="Gene3D" id="2.60.200.20">
    <property type="match status" value="1"/>
</dbReference>
<dbReference type="InterPro" id="IPR052642">
    <property type="entry name" value="CC-FHA_domain"/>
</dbReference>
<dbReference type="SMART" id="SM00240">
    <property type="entry name" value="FHA"/>
    <property type="match status" value="1"/>
</dbReference>
<gene>
    <name evidence="2" type="primary">Fhad1_2</name>
    <name evidence="2" type="ORF">EUDELE_R14788</name>
</gene>
<accession>A0A7K7VP22</accession>
<dbReference type="EMBL" id="VZSX01000260">
    <property type="protein sequence ID" value="NXA43160.1"/>
    <property type="molecule type" value="Genomic_DNA"/>
</dbReference>
<feature type="domain" description="FHA" evidence="1">
    <location>
        <begin position="19"/>
        <end position="68"/>
    </location>
</feature>
<evidence type="ECO:0000313" key="2">
    <source>
        <dbReference type="EMBL" id="NXA43160.1"/>
    </source>
</evidence>
<dbReference type="OrthoDB" id="687730at2759"/>
<reference evidence="2 3" key="1">
    <citation type="submission" date="2019-09" db="EMBL/GenBank/DDBJ databases">
        <title>Bird 10,000 Genomes (B10K) Project - Family phase.</title>
        <authorList>
            <person name="Zhang G."/>
        </authorList>
    </citation>
    <scope>NUCLEOTIDE SEQUENCE [LARGE SCALE GENOMIC DNA]</scope>
    <source>
        <strain evidence="2">B10K-LSUMZ-16893</strain>
    </source>
</reference>
<proteinExistence type="predicted"/>
<dbReference type="Pfam" id="PF00498">
    <property type="entry name" value="FHA"/>
    <property type="match status" value="1"/>
</dbReference>
<evidence type="ECO:0000259" key="1">
    <source>
        <dbReference type="PROSITE" id="PS50006"/>
    </source>
</evidence>
<organism evidence="2 3">
    <name type="scientific">Eudromia elegans</name>
    <name type="common">Elegant crested-tinamou</name>
    <dbReference type="NCBI Taxonomy" id="8805"/>
    <lineage>
        <taxon>Eukaryota</taxon>
        <taxon>Metazoa</taxon>
        <taxon>Chordata</taxon>
        <taxon>Craniata</taxon>
        <taxon>Vertebrata</taxon>
        <taxon>Euteleostomi</taxon>
        <taxon>Archelosauria</taxon>
        <taxon>Archosauria</taxon>
        <taxon>Dinosauria</taxon>
        <taxon>Saurischia</taxon>
        <taxon>Theropoda</taxon>
        <taxon>Coelurosauria</taxon>
        <taxon>Aves</taxon>
        <taxon>Palaeognathae</taxon>
        <taxon>Tinamiformes</taxon>
        <taxon>Tinamidae</taxon>
        <taxon>Eudromia</taxon>
    </lineage>
</organism>
<comment type="caution">
    <text evidence="2">The sequence shown here is derived from an EMBL/GenBank/DDBJ whole genome shotgun (WGS) entry which is preliminary data.</text>
</comment>
<dbReference type="AlphaFoldDB" id="A0A7K7VP22"/>
<dbReference type="SUPFAM" id="SSF49879">
    <property type="entry name" value="SMAD/FHA domain"/>
    <property type="match status" value="1"/>
</dbReference>
<feature type="non-terminal residue" evidence="2">
    <location>
        <position position="1"/>
    </location>
</feature>
<sequence>LRAFLRGAEGCFPLRSPTTTIGRHRDADIVLQSAGVEERHAALECGAAGLVLRDLASSRGTLLNGCLVHGAAVGVRPGDVLRFGPRGPRYQLVLLRGDGSSQVGRAPPW</sequence>
<protein>
    <submittedName>
        <fullName evidence="2">FHAD1 protein</fullName>
    </submittedName>
</protein>
<dbReference type="PANTHER" id="PTHR18853">
    <property type="entry name" value="FORKHEAD-ASSOCIATED DOMAIN-CONTAINING PROTEIN 1-RELATED"/>
    <property type="match status" value="1"/>
</dbReference>
<evidence type="ECO:0000313" key="3">
    <source>
        <dbReference type="Proteomes" id="UP000533954"/>
    </source>
</evidence>
<name>A0A7K7VP22_EUDEL</name>
<dbReference type="PANTHER" id="PTHR18853:SF7">
    <property type="entry name" value="FORKHEAD-ASSOCIATED DOMAIN-CONTAINING PROTEIN 1"/>
    <property type="match status" value="1"/>
</dbReference>
<dbReference type="Proteomes" id="UP000533954">
    <property type="component" value="Unassembled WGS sequence"/>
</dbReference>